<evidence type="ECO:0000313" key="2">
    <source>
        <dbReference type="EMBL" id="TFF33243.1"/>
    </source>
</evidence>
<keyword evidence="3" id="KW-1185">Reference proteome</keyword>
<evidence type="ECO:0000256" key="1">
    <source>
        <dbReference type="SAM" id="SignalP"/>
    </source>
</evidence>
<dbReference type="SUPFAM" id="SSF52317">
    <property type="entry name" value="Class I glutamine amidotransferase-like"/>
    <property type="match status" value="1"/>
</dbReference>
<accession>A0A4Y8S2H2</accession>
<reference evidence="2 3" key="1">
    <citation type="journal article" date="2017" name="Int. J. Syst. Evol. Microbiol.">
        <title>Mucilaginibacterpsychrotolerans sp. nov., isolated from peatlands.</title>
        <authorList>
            <person name="Deng Y."/>
            <person name="Shen L."/>
            <person name="Xu B."/>
            <person name="Liu Y."/>
            <person name="Gu Z."/>
            <person name="Liu H."/>
            <person name="Zhou Y."/>
        </authorList>
    </citation>
    <scope>NUCLEOTIDE SEQUENCE [LARGE SCALE GENOMIC DNA]</scope>
    <source>
        <strain evidence="2 3">NH7-4</strain>
    </source>
</reference>
<dbReference type="PROSITE" id="PS51257">
    <property type="entry name" value="PROKAR_LIPOPROTEIN"/>
    <property type="match status" value="1"/>
</dbReference>
<keyword evidence="1" id="KW-0732">Signal</keyword>
<dbReference type="RefSeq" id="WP_133236730.1">
    <property type="nucleotide sequence ID" value="NZ_SOZE01000051.1"/>
</dbReference>
<sequence length="260" mass="28246">MKKAIVVCCAFVLLGCLAKAQVTVTLDYYFNHETHKNAAGQPERFHYLWEDKSQTGFSILGDEFIKQGMGLKSLEEAPTLANLRSSNIYIIVDPDSKKENAAPNYMSASDVVAISTWVKKGGVLLMLANDSANVELPHFNTLAAQFGMHFNDDIQNHVIDDAHFEDGAVITAGNPVFSTAKKVFLKDVCSIGLSGKATPVLTNKAGAVIIAKTQYGKGFVLAVGDPWLYNEYVNGRLPAGFGNDKAAADIVAYLIKQVKR</sequence>
<dbReference type="InterPro" id="IPR029062">
    <property type="entry name" value="Class_I_gatase-like"/>
</dbReference>
<evidence type="ECO:0000313" key="3">
    <source>
        <dbReference type="Proteomes" id="UP000297540"/>
    </source>
</evidence>
<dbReference type="Proteomes" id="UP000297540">
    <property type="component" value="Unassembled WGS sequence"/>
</dbReference>
<dbReference type="EMBL" id="SOZE01000051">
    <property type="protein sequence ID" value="TFF33243.1"/>
    <property type="molecule type" value="Genomic_DNA"/>
</dbReference>
<proteinExistence type="predicted"/>
<dbReference type="OrthoDB" id="6381507at2"/>
<gene>
    <name evidence="2" type="ORF">E2R66_26875</name>
</gene>
<organism evidence="2 3">
    <name type="scientific">Mucilaginibacter psychrotolerans</name>
    <dbReference type="NCBI Taxonomy" id="1524096"/>
    <lineage>
        <taxon>Bacteria</taxon>
        <taxon>Pseudomonadati</taxon>
        <taxon>Bacteroidota</taxon>
        <taxon>Sphingobacteriia</taxon>
        <taxon>Sphingobacteriales</taxon>
        <taxon>Sphingobacteriaceae</taxon>
        <taxon>Mucilaginibacter</taxon>
    </lineage>
</organism>
<evidence type="ECO:0008006" key="4">
    <source>
        <dbReference type="Google" id="ProtNLM"/>
    </source>
</evidence>
<feature type="signal peptide" evidence="1">
    <location>
        <begin position="1"/>
        <end position="20"/>
    </location>
</feature>
<comment type="caution">
    <text evidence="2">The sequence shown here is derived from an EMBL/GenBank/DDBJ whole genome shotgun (WGS) entry which is preliminary data.</text>
</comment>
<feature type="chain" id="PRO_5021335361" description="DUF4350 domain-containing protein" evidence="1">
    <location>
        <begin position="21"/>
        <end position="260"/>
    </location>
</feature>
<dbReference type="AlphaFoldDB" id="A0A4Y8S2H2"/>
<name>A0A4Y8S2H2_9SPHI</name>
<protein>
    <recommendedName>
        <fullName evidence="4">DUF4350 domain-containing protein</fullName>
    </recommendedName>
</protein>